<name>A0A1I4YPN2_9MICO</name>
<evidence type="ECO:0000259" key="3">
    <source>
        <dbReference type="Pfam" id="PF22725"/>
    </source>
</evidence>
<dbReference type="Gene3D" id="3.40.50.720">
    <property type="entry name" value="NAD(P)-binding Rossmann-like Domain"/>
    <property type="match status" value="1"/>
</dbReference>
<dbReference type="PANTHER" id="PTHR43249">
    <property type="entry name" value="UDP-N-ACETYL-2-AMINO-2-DEOXY-D-GLUCURONATE OXIDASE"/>
    <property type="match status" value="1"/>
</dbReference>
<reference evidence="5" key="1">
    <citation type="submission" date="2016-10" db="EMBL/GenBank/DDBJ databases">
        <authorList>
            <person name="Varghese N."/>
            <person name="Submissions S."/>
        </authorList>
    </citation>
    <scope>NUCLEOTIDE SEQUENCE [LARGE SCALE GENOMIC DNA]</scope>
    <source>
        <strain evidence="5">CGMCC 1.11101</strain>
    </source>
</reference>
<dbReference type="RefSeq" id="WP_090708346.1">
    <property type="nucleotide sequence ID" value="NZ_FOVM01000001.1"/>
</dbReference>
<keyword evidence="5" id="KW-1185">Reference proteome</keyword>
<dbReference type="SUPFAM" id="SSF51735">
    <property type="entry name" value="NAD(P)-binding Rossmann-fold domains"/>
    <property type="match status" value="1"/>
</dbReference>
<evidence type="ECO:0000256" key="1">
    <source>
        <dbReference type="ARBA" id="ARBA00023027"/>
    </source>
</evidence>
<evidence type="ECO:0000313" key="4">
    <source>
        <dbReference type="EMBL" id="SFN39984.1"/>
    </source>
</evidence>
<protein>
    <submittedName>
        <fullName evidence="4">Predicted dehydrogenase</fullName>
    </submittedName>
</protein>
<dbReference type="AlphaFoldDB" id="A0A1I4YPN2"/>
<dbReference type="EMBL" id="FOVM01000001">
    <property type="protein sequence ID" value="SFN39984.1"/>
    <property type="molecule type" value="Genomic_DNA"/>
</dbReference>
<dbReference type="InterPro" id="IPR055170">
    <property type="entry name" value="GFO_IDH_MocA-like_dom"/>
</dbReference>
<dbReference type="Pfam" id="PF01408">
    <property type="entry name" value="GFO_IDH_MocA"/>
    <property type="match status" value="1"/>
</dbReference>
<evidence type="ECO:0000259" key="2">
    <source>
        <dbReference type="Pfam" id="PF01408"/>
    </source>
</evidence>
<sequence length="330" mass="35136">MKVAVIGGGAIGTVHAKAYVAAGAQLVGVVEPVTAVGERFSTAFGVPVFDTLDSLLAGDNPPEAISICTPPFTHRQLAEVAMKAGVHVLCEKPMAHTIEDARALHRSAEASNVTFATAYCHRFQPELELIHSHIETGEIGTVRTFFNAFSGHQDDIETRWFGRKELAGGGALIDAGIHSIDIFRYLCGEVDSATGTLATVLDGTGLEVEHTAAMTLRSVTHVIGTIECSWKSPTGQSIVRVEGSEGSLTFDYARQGQVAKQSRSGEVEILQVSPGNRFEREIADFIRSVTVGMRPRTGSLDGLVGVAVLDEVYSQSDNRSLGSSILNEVA</sequence>
<evidence type="ECO:0000313" key="5">
    <source>
        <dbReference type="Proteomes" id="UP000198867"/>
    </source>
</evidence>
<dbReference type="Proteomes" id="UP000198867">
    <property type="component" value="Unassembled WGS sequence"/>
</dbReference>
<feature type="domain" description="Gfo/Idh/MocA-like oxidoreductase N-terminal" evidence="2">
    <location>
        <begin position="1"/>
        <end position="117"/>
    </location>
</feature>
<dbReference type="OrthoDB" id="9792085at2"/>
<dbReference type="STRING" id="995034.SAMN05216219_0412"/>
<accession>A0A1I4YPN2</accession>
<dbReference type="SUPFAM" id="SSF55347">
    <property type="entry name" value="Glyceraldehyde-3-phosphate dehydrogenase-like, C-terminal domain"/>
    <property type="match status" value="1"/>
</dbReference>
<dbReference type="GO" id="GO:0000166">
    <property type="term" value="F:nucleotide binding"/>
    <property type="evidence" value="ECO:0007669"/>
    <property type="project" value="InterPro"/>
</dbReference>
<dbReference type="Gene3D" id="3.30.360.10">
    <property type="entry name" value="Dihydrodipicolinate Reductase, domain 2"/>
    <property type="match status" value="1"/>
</dbReference>
<feature type="domain" description="GFO/IDH/MocA-like oxidoreductase" evidence="3">
    <location>
        <begin position="131"/>
        <end position="248"/>
    </location>
</feature>
<dbReference type="InterPro" id="IPR052515">
    <property type="entry name" value="Gfo/Idh/MocA_Oxidoreductase"/>
</dbReference>
<keyword evidence="1" id="KW-0520">NAD</keyword>
<dbReference type="InterPro" id="IPR036291">
    <property type="entry name" value="NAD(P)-bd_dom_sf"/>
</dbReference>
<dbReference type="Pfam" id="PF22725">
    <property type="entry name" value="GFO_IDH_MocA_C3"/>
    <property type="match status" value="1"/>
</dbReference>
<dbReference type="PANTHER" id="PTHR43249:SF1">
    <property type="entry name" value="D-GLUCOSIDE 3-DEHYDROGENASE"/>
    <property type="match status" value="1"/>
</dbReference>
<dbReference type="InterPro" id="IPR000683">
    <property type="entry name" value="Gfo/Idh/MocA-like_OxRdtase_N"/>
</dbReference>
<proteinExistence type="predicted"/>
<organism evidence="4 5">
    <name type="scientific">Mycetocola miduiensis</name>
    <dbReference type="NCBI Taxonomy" id="995034"/>
    <lineage>
        <taxon>Bacteria</taxon>
        <taxon>Bacillati</taxon>
        <taxon>Actinomycetota</taxon>
        <taxon>Actinomycetes</taxon>
        <taxon>Micrococcales</taxon>
        <taxon>Microbacteriaceae</taxon>
        <taxon>Mycetocola</taxon>
    </lineage>
</organism>
<gene>
    <name evidence="4" type="ORF">SAMN05216219_0412</name>
</gene>